<keyword evidence="3" id="KW-1185">Reference proteome</keyword>
<comment type="caution">
    <text evidence="2">The sequence shown here is derived from an EMBL/GenBank/DDBJ whole genome shotgun (WGS) entry which is preliminary data.</text>
</comment>
<keyword evidence="1" id="KW-0812">Transmembrane</keyword>
<dbReference type="EMBL" id="MTJL01000032">
    <property type="protein sequence ID" value="OMI02304.1"/>
    <property type="molecule type" value="Genomic_DNA"/>
</dbReference>
<reference evidence="2 3" key="1">
    <citation type="submission" date="2017-01" db="EMBL/GenBank/DDBJ databases">
        <title>Bacillus phylogenomics.</title>
        <authorList>
            <person name="Dunlap C."/>
        </authorList>
    </citation>
    <scope>NUCLEOTIDE SEQUENCE [LARGE SCALE GENOMIC DNA]</scope>
    <source>
        <strain evidence="2 3">NRRL B-41282</strain>
    </source>
</reference>
<gene>
    <name evidence="2" type="ORF">BW143_16270</name>
</gene>
<sequence>MLLFFRCLLADVRKTKRTSFIWLHATIPFICAGFFLLYFYHREHQPDQLYRAYIEAIAVALPLLIGIVCGMAASLEEQAGKFQVLLGGTSPKLAAYLSKMTLLIVMNICAIYLAIGLYLLGLRFLFHVPNLPYSLFVEGGAWLAAGSVALYFIYFFISCAFGMGASVLIGGAGLLMTALMNTGLGDAVWKYNPWAWGIRLAEYKGAEQFSQFDAFLLSLLHQEINRGALIMVFAIITLFIVSMIWFIRWEGKKAYE</sequence>
<accession>A0A1R1QFE0</accession>
<dbReference type="InterPro" id="IPR022294">
    <property type="entry name" value="ABC-transptr_permeasesu"/>
</dbReference>
<dbReference type="RefSeq" id="WP_076758024.1">
    <property type="nucleotide sequence ID" value="NZ_JARMDZ010000004.1"/>
</dbReference>
<evidence type="ECO:0000313" key="3">
    <source>
        <dbReference type="Proteomes" id="UP000187367"/>
    </source>
</evidence>
<dbReference type="CDD" id="cd21808">
    <property type="entry name" value="ABC-2_lan_permease_MutG"/>
    <property type="match status" value="1"/>
</dbReference>
<organism evidence="2 3">
    <name type="scientific">Bacillus swezeyi</name>
    <dbReference type="NCBI Taxonomy" id="1925020"/>
    <lineage>
        <taxon>Bacteria</taxon>
        <taxon>Bacillati</taxon>
        <taxon>Bacillota</taxon>
        <taxon>Bacilli</taxon>
        <taxon>Bacillales</taxon>
        <taxon>Bacillaceae</taxon>
        <taxon>Bacillus</taxon>
    </lineage>
</organism>
<dbReference type="NCBIfam" id="TIGR03733">
    <property type="entry name" value="lanti_perm_MutG"/>
    <property type="match status" value="1"/>
</dbReference>
<proteinExistence type="predicted"/>
<feature type="transmembrane region" description="Helical" evidence="1">
    <location>
        <begin position="140"/>
        <end position="157"/>
    </location>
</feature>
<evidence type="ECO:0000313" key="2">
    <source>
        <dbReference type="EMBL" id="OMI02304.1"/>
    </source>
</evidence>
<protein>
    <submittedName>
        <fullName evidence="2">Lantibiotic protection ABC transporter permease</fullName>
    </submittedName>
</protein>
<feature type="transmembrane region" description="Helical" evidence="1">
    <location>
        <begin position="20"/>
        <end position="40"/>
    </location>
</feature>
<dbReference type="Pfam" id="PF12730">
    <property type="entry name" value="ABC2_membrane_4"/>
    <property type="match status" value="1"/>
</dbReference>
<evidence type="ECO:0000256" key="1">
    <source>
        <dbReference type="SAM" id="Phobius"/>
    </source>
</evidence>
<keyword evidence="1" id="KW-1133">Transmembrane helix</keyword>
<dbReference type="OrthoDB" id="1701852at2"/>
<keyword evidence="1" id="KW-0472">Membrane</keyword>
<dbReference type="AlphaFoldDB" id="A0A1R1QFE0"/>
<name>A0A1R1QFE0_9BACI</name>
<dbReference type="Proteomes" id="UP000187367">
    <property type="component" value="Unassembled WGS sequence"/>
</dbReference>
<feature type="transmembrane region" description="Helical" evidence="1">
    <location>
        <begin position="96"/>
        <end position="120"/>
    </location>
</feature>
<feature type="transmembrane region" description="Helical" evidence="1">
    <location>
        <begin position="52"/>
        <end position="75"/>
    </location>
</feature>
<feature type="transmembrane region" description="Helical" evidence="1">
    <location>
        <begin position="164"/>
        <end position="184"/>
    </location>
</feature>
<accession>A0A1R1S3C2</accession>
<feature type="transmembrane region" description="Helical" evidence="1">
    <location>
        <begin position="227"/>
        <end position="247"/>
    </location>
</feature>